<dbReference type="GO" id="GO:0051537">
    <property type="term" value="F:2 iron, 2 sulfur cluster binding"/>
    <property type="evidence" value="ECO:0007669"/>
    <property type="project" value="UniProtKB-KW"/>
</dbReference>
<reference evidence="16 17" key="1">
    <citation type="submission" date="2016-06" db="EMBL/GenBank/DDBJ databases">
        <authorList>
            <person name="Olsen C.W."/>
            <person name="Carey S."/>
            <person name="Hinshaw L."/>
            <person name="Karasin A.I."/>
        </authorList>
    </citation>
    <scope>NUCLEOTIDE SEQUENCE [LARGE SCALE GENOMIC DNA]</scope>
    <source>
        <strain evidence="16 17">LZ-22</strain>
    </source>
</reference>
<feature type="compositionally biased region" description="Basic and acidic residues" evidence="13">
    <location>
        <begin position="34"/>
        <end position="47"/>
    </location>
</feature>
<organism evidence="16 17">
    <name type="scientific">Raineyella antarctica</name>
    <dbReference type="NCBI Taxonomy" id="1577474"/>
    <lineage>
        <taxon>Bacteria</taxon>
        <taxon>Bacillati</taxon>
        <taxon>Actinomycetota</taxon>
        <taxon>Actinomycetes</taxon>
        <taxon>Propionibacteriales</taxon>
        <taxon>Propionibacteriaceae</taxon>
        <taxon>Raineyella</taxon>
    </lineage>
</organism>
<evidence type="ECO:0000313" key="16">
    <source>
        <dbReference type="EMBL" id="SDB90629.1"/>
    </source>
</evidence>
<dbReference type="SUPFAM" id="SSF63380">
    <property type="entry name" value="Riboflavin synthase domain-like"/>
    <property type="match status" value="1"/>
</dbReference>
<dbReference type="Pfam" id="PF01794">
    <property type="entry name" value="Ferric_reduct"/>
    <property type="match status" value="1"/>
</dbReference>
<dbReference type="GO" id="GO:0016020">
    <property type="term" value="C:membrane"/>
    <property type="evidence" value="ECO:0007669"/>
    <property type="project" value="UniProtKB-SubCell"/>
</dbReference>
<evidence type="ECO:0000313" key="17">
    <source>
        <dbReference type="Proteomes" id="UP000199086"/>
    </source>
</evidence>
<keyword evidence="17" id="KW-1185">Reference proteome</keyword>
<keyword evidence="3" id="KW-0285">Flavoprotein</keyword>
<dbReference type="GO" id="GO:0016491">
    <property type="term" value="F:oxidoreductase activity"/>
    <property type="evidence" value="ECO:0007669"/>
    <property type="project" value="UniProtKB-KW"/>
</dbReference>
<sequence length="520" mass="56304">MQSPASRIPRPIGSDPGAASSAYATRAAGPAATVRDEYGTRPNDTRHYGPQRSATPTRSSIDQRGTNEIALSLPAQADQDNLRARRATRFLAMVGAIGGVVLGLTIQAVFPLTGTLSNLIYAVSVLAASIGTYGVLILLLLIARLPVLERAIGQDHLVTWHKRIAPWSMSLVFAHIILVVTSYGMDAKVNWFAEMWSLVTKTPWILPALAGTAAIIAAGYTSWKRVRRTIKHETWWTIHLYTYLGIALAFAHQITSGGPFLSGWSRAMWIGLYVAVFGAIIAYRVVLPIVRSLRHDLKVAMVVQEAPGVTSVWVRGRRLAGLGASHGQFFNWRFLHPGLGYEAHPYSISAIRGDMMRITVKALGDASATMAQLPAGTRVLVEGPYGAVTPGRVAPDGEDRTRRTVLIAGGVGIGPVVALAERLAGEARLDVIYRAGSMESMAHRDELWALQSHPGVKVHLMPGHRHAYPLSPEHLRATVGRLDDAQVYVCGPATLNEQVVASARQIGARPANIHHEVFDL</sequence>
<keyword evidence="7" id="KW-0274">FAD</keyword>
<evidence type="ECO:0000256" key="8">
    <source>
        <dbReference type="ARBA" id="ARBA00022989"/>
    </source>
</evidence>
<accession>A0A1G6H8L4</accession>
<feature type="transmembrane region" description="Helical" evidence="14">
    <location>
        <begin position="267"/>
        <end position="287"/>
    </location>
</feature>
<keyword evidence="8 14" id="KW-1133">Transmembrane helix</keyword>
<evidence type="ECO:0000256" key="1">
    <source>
        <dbReference type="ARBA" id="ARBA00001974"/>
    </source>
</evidence>
<feature type="domain" description="FAD-binding FR-type" evidence="15">
    <location>
        <begin position="292"/>
        <end position="391"/>
    </location>
</feature>
<keyword evidence="6" id="KW-0479">Metal-binding</keyword>
<evidence type="ECO:0000256" key="11">
    <source>
        <dbReference type="ARBA" id="ARBA00023014"/>
    </source>
</evidence>
<evidence type="ECO:0000256" key="10">
    <source>
        <dbReference type="ARBA" id="ARBA00023004"/>
    </source>
</evidence>
<evidence type="ECO:0000259" key="15">
    <source>
        <dbReference type="PROSITE" id="PS51384"/>
    </source>
</evidence>
<feature type="region of interest" description="Disordered" evidence="13">
    <location>
        <begin position="1"/>
        <end position="63"/>
    </location>
</feature>
<evidence type="ECO:0000256" key="4">
    <source>
        <dbReference type="ARBA" id="ARBA00022692"/>
    </source>
</evidence>
<evidence type="ECO:0000256" key="2">
    <source>
        <dbReference type="ARBA" id="ARBA00004141"/>
    </source>
</evidence>
<evidence type="ECO:0000256" key="7">
    <source>
        <dbReference type="ARBA" id="ARBA00022827"/>
    </source>
</evidence>
<protein>
    <submittedName>
        <fullName evidence="16">Predicted ferric reductase</fullName>
    </submittedName>
</protein>
<feature type="transmembrane region" description="Helical" evidence="14">
    <location>
        <begin position="90"/>
        <end position="113"/>
    </location>
</feature>
<dbReference type="PANTHER" id="PTHR47354:SF8">
    <property type="entry name" value="1,2-PHENYLACETYL-COA EPOXIDASE, SUBUNIT E"/>
    <property type="match status" value="1"/>
</dbReference>
<evidence type="ECO:0000256" key="5">
    <source>
        <dbReference type="ARBA" id="ARBA00022714"/>
    </source>
</evidence>
<evidence type="ECO:0000256" key="9">
    <source>
        <dbReference type="ARBA" id="ARBA00023002"/>
    </source>
</evidence>
<dbReference type="Proteomes" id="UP000199086">
    <property type="component" value="Unassembled WGS sequence"/>
</dbReference>
<keyword evidence="12 14" id="KW-0472">Membrane</keyword>
<feature type="transmembrane region" description="Helical" evidence="14">
    <location>
        <begin position="235"/>
        <end position="255"/>
    </location>
</feature>
<dbReference type="Gene3D" id="3.40.50.80">
    <property type="entry name" value="Nucleotide-binding domain of ferredoxin-NADP reductase (FNR) module"/>
    <property type="match status" value="1"/>
</dbReference>
<dbReference type="OrthoDB" id="9801223at2"/>
<evidence type="ECO:0000256" key="3">
    <source>
        <dbReference type="ARBA" id="ARBA00022630"/>
    </source>
</evidence>
<keyword evidence="5" id="KW-0001">2Fe-2S</keyword>
<dbReference type="InterPro" id="IPR013130">
    <property type="entry name" value="Fe3_Rdtase_TM_dom"/>
</dbReference>
<comment type="subcellular location">
    <subcellularLocation>
        <location evidence="2">Membrane</location>
        <topology evidence="2">Multi-pass membrane protein</topology>
    </subcellularLocation>
</comment>
<dbReference type="GO" id="GO:0050660">
    <property type="term" value="F:flavin adenine dinucleotide binding"/>
    <property type="evidence" value="ECO:0007669"/>
    <property type="project" value="TreeGrafter"/>
</dbReference>
<dbReference type="Gene3D" id="2.40.30.10">
    <property type="entry name" value="Translation factors"/>
    <property type="match status" value="1"/>
</dbReference>
<keyword evidence="9" id="KW-0560">Oxidoreductase</keyword>
<comment type="cofactor">
    <cofactor evidence="1">
        <name>FAD</name>
        <dbReference type="ChEBI" id="CHEBI:57692"/>
    </cofactor>
</comment>
<gene>
    <name evidence="16" type="ORF">GA0111570_107135</name>
</gene>
<keyword evidence="11" id="KW-0411">Iron-sulfur</keyword>
<dbReference type="PANTHER" id="PTHR47354">
    <property type="entry name" value="NADH OXIDOREDUCTASE HCR"/>
    <property type="match status" value="1"/>
</dbReference>
<evidence type="ECO:0000256" key="12">
    <source>
        <dbReference type="ARBA" id="ARBA00023136"/>
    </source>
</evidence>
<dbReference type="RefSeq" id="WP_092611346.1">
    <property type="nucleotide sequence ID" value="NZ_FMYF01000007.1"/>
</dbReference>
<feature type="transmembrane region" description="Helical" evidence="14">
    <location>
        <begin position="119"/>
        <end position="143"/>
    </location>
</feature>
<feature type="transmembrane region" description="Helical" evidence="14">
    <location>
        <begin position="164"/>
        <end position="184"/>
    </location>
</feature>
<feature type="compositionally biased region" description="Polar residues" evidence="13">
    <location>
        <begin position="52"/>
        <end position="63"/>
    </location>
</feature>
<evidence type="ECO:0000256" key="14">
    <source>
        <dbReference type="SAM" id="Phobius"/>
    </source>
</evidence>
<dbReference type="STRING" id="1577474.GA0111570_107135"/>
<dbReference type="PROSITE" id="PS51384">
    <property type="entry name" value="FAD_FR"/>
    <property type="match status" value="1"/>
</dbReference>
<dbReference type="EMBL" id="FMYF01000007">
    <property type="protein sequence ID" value="SDB90629.1"/>
    <property type="molecule type" value="Genomic_DNA"/>
</dbReference>
<proteinExistence type="predicted"/>
<dbReference type="InterPro" id="IPR017927">
    <property type="entry name" value="FAD-bd_FR_type"/>
</dbReference>
<dbReference type="InterPro" id="IPR050415">
    <property type="entry name" value="MRET"/>
</dbReference>
<evidence type="ECO:0000256" key="6">
    <source>
        <dbReference type="ARBA" id="ARBA00022723"/>
    </source>
</evidence>
<name>A0A1G6H8L4_9ACTN</name>
<dbReference type="SUPFAM" id="SSF52343">
    <property type="entry name" value="Ferredoxin reductase-like, C-terminal NADP-linked domain"/>
    <property type="match status" value="1"/>
</dbReference>
<dbReference type="GO" id="GO:0046872">
    <property type="term" value="F:metal ion binding"/>
    <property type="evidence" value="ECO:0007669"/>
    <property type="project" value="UniProtKB-KW"/>
</dbReference>
<dbReference type="AlphaFoldDB" id="A0A1G6H8L4"/>
<evidence type="ECO:0000256" key="13">
    <source>
        <dbReference type="SAM" id="MobiDB-lite"/>
    </source>
</evidence>
<feature type="transmembrane region" description="Helical" evidence="14">
    <location>
        <begin position="204"/>
        <end position="223"/>
    </location>
</feature>
<dbReference type="PRINTS" id="PR00409">
    <property type="entry name" value="PHDIOXRDTASE"/>
</dbReference>
<dbReference type="InterPro" id="IPR039261">
    <property type="entry name" value="FNR_nucleotide-bd"/>
</dbReference>
<feature type="compositionally biased region" description="Low complexity" evidence="13">
    <location>
        <begin position="16"/>
        <end position="33"/>
    </location>
</feature>
<dbReference type="InterPro" id="IPR017938">
    <property type="entry name" value="Riboflavin_synthase-like_b-brl"/>
</dbReference>
<keyword evidence="4 14" id="KW-0812">Transmembrane</keyword>
<keyword evidence="10" id="KW-0408">Iron</keyword>